<dbReference type="GO" id="GO:0016838">
    <property type="term" value="F:carbon-oxygen lyase activity, acting on phosphates"/>
    <property type="evidence" value="ECO:0007669"/>
    <property type="project" value="InterPro"/>
</dbReference>
<keyword evidence="2" id="KW-0456">Lyase</keyword>
<dbReference type="EMBL" id="JAUEPT010000033">
    <property type="protein sequence ID" value="KAK0440513.1"/>
    <property type="molecule type" value="Genomic_DNA"/>
</dbReference>
<dbReference type="SFLD" id="SFLDG01021">
    <property type="entry name" value="Trichodiene_Synthase_Like"/>
    <property type="match status" value="1"/>
</dbReference>
<keyword evidence="4" id="KW-1185">Reference proteome</keyword>
<comment type="caution">
    <text evidence="3">The sequence shown here is derived from an EMBL/GenBank/DDBJ whole genome shotgun (WGS) entry which is preliminary data.</text>
</comment>
<evidence type="ECO:0000313" key="4">
    <source>
        <dbReference type="Proteomes" id="UP001175226"/>
    </source>
</evidence>
<accession>A0AA39JDA7</accession>
<comment type="similarity">
    <text evidence="1">Belongs to the trichodiene synthase family.</text>
</comment>
<name>A0AA39JDA7_9AGAR</name>
<dbReference type="Gene3D" id="1.10.600.10">
    <property type="entry name" value="Farnesyl Diphosphate Synthase"/>
    <property type="match status" value="1"/>
</dbReference>
<dbReference type="InterPro" id="IPR024652">
    <property type="entry name" value="Trichodiene_synth"/>
</dbReference>
<dbReference type="InterPro" id="IPR008949">
    <property type="entry name" value="Isoprenoid_synthase_dom_sf"/>
</dbReference>
<dbReference type="SFLD" id="SFLDS00005">
    <property type="entry name" value="Isoprenoid_Synthase_Type_I"/>
    <property type="match status" value="1"/>
</dbReference>
<evidence type="ECO:0000256" key="1">
    <source>
        <dbReference type="ARBA" id="ARBA00007946"/>
    </source>
</evidence>
<gene>
    <name evidence="3" type="ORF">EV421DRAFT_2083642</name>
</gene>
<protein>
    <submittedName>
        <fullName evidence="3">Isoprenoid synthase domain-containing protein</fullName>
    </submittedName>
</protein>
<sequence length="353" mass="40636">MLSEIGHPQLLPQQVYWTKTIVIFSSITTKHLLQHRAMQYRTSACSHFPDLVPNPTPNPPSKEICDIIRSFRRQFDPDLPSLEDATLEDLCIKEGERRGYVLDGALQPYLTLGLNIAASAYRHLVDVNVKVYVVFYTMFLTYFDDTYPDEPDALIGIPNFTKYFMSGEKQPSKTMNDLAVLLTETPQLFGEVTADMIVHSALRFITGLILETRNKQEPIHKVEKYAMFLRELSGVSEAYAMFIFPADLPYDVYIQSLPFLRDVINFLNDVTSFYKEECDGDMHNLVSLLAEARGEPKSKTLRYVAERCMEAHERTLLILSPHKEAHEMYKEFVKGYLALHMGAKRYRLEELDL</sequence>
<reference evidence="3" key="1">
    <citation type="submission" date="2023-06" db="EMBL/GenBank/DDBJ databases">
        <authorList>
            <consortium name="Lawrence Berkeley National Laboratory"/>
            <person name="Ahrendt S."/>
            <person name="Sahu N."/>
            <person name="Indic B."/>
            <person name="Wong-Bajracharya J."/>
            <person name="Merenyi Z."/>
            <person name="Ke H.-M."/>
            <person name="Monk M."/>
            <person name="Kocsube S."/>
            <person name="Drula E."/>
            <person name="Lipzen A."/>
            <person name="Balint B."/>
            <person name="Henrissat B."/>
            <person name="Andreopoulos B."/>
            <person name="Martin F.M."/>
            <person name="Harder C.B."/>
            <person name="Rigling D."/>
            <person name="Ford K.L."/>
            <person name="Foster G.D."/>
            <person name="Pangilinan J."/>
            <person name="Papanicolaou A."/>
            <person name="Barry K."/>
            <person name="LaButti K."/>
            <person name="Viragh M."/>
            <person name="Koriabine M."/>
            <person name="Yan M."/>
            <person name="Riley R."/>
            <person name="Champramary S."/>
            <person name="Plett K.L."/>
            <person name="Tsai I.J."/>
            <person name="Slot J."/>
            <person name="Sipos G."/>
            <person name="Plett J."/>
            <person name="Nagy L.G."/>
            <person name="Grigoriev I.V."/>
        </authorList>
    </citation>
    <scope>NUCLEOTIDE SEQUENCE</scope>
    <source>
        <strain evidence="3">FPL87.14</strain>
    </source>
</reference>
<dbReference type="AlphaFoldDB" id="A0AA39JDA7"/>
<organism evidence="3 4">
    <name type="scientific">Armillaria borealis</name>
    <dbReference type="NCBI Taxonomy" id="47425"/>
    <lineage>
        <taxon>Eukaryota</taxon>
        <taxon>Fungi</taxon>
        <taxon>Dikarya</taxon>
        <taxon>Basidiomycota</taxon>
        <taxon>Agaricomycotina</taxon>
        <taxon>Agaricomycetes</taxon>
        <taxon>Agaricomycetidae</taxon>
        <taxon>Agaricales</taxon>
        <taxon>Marasmiineae</taxon>
        <taxon>Physalacriaceae</taxon>
        <taxon>Armillaria</taxon>
    </lineage>
</organism>
<dbReference type="Pfam" id="PF06330">
    <property type="entry name" value="TRI5"/>
    <property type="match status" value="1"/>
</dbReference>
<evidence type="ECO:0000313" key="3">
    <source>
        <dbReference type="EMBL" id="KAK0440513.1"/>
    </source>
</evidence>
<evidence type="ECO:0000256" key="2">
    <source>
        <dbReference type="ARBA" id="ARBA00023239"/>
    </source>
</evidence>
<dbReference type="Proteomes" id="UP001175226">
    <property type="component" value="Unassembled WGS sequence"/>
</dbReference>
<dbReference type="SUPFAM" id="SSF48576">
    <property type="entry name" value="Terpenoid synthases"/>
    <property type="match status" value="1"/>
</dbReference>
<proteinExistence type="inferred from homology"/>